<dbReference type="EMBL" id="DWWB01000055">
    <property type="protein sequence ID" value="HJC67058.1"/>
    <property type="molecule type" value="Genomic_DNA"/>
</dbReference>
<evidence type="ECO:0000256" key="1">
    <source>
        <dbReference type="SAM" id="MobiDB-lite"/>
    </source>
</evidence>
<sequence length="187" mass="19804">MKLYWIIATICTTAALSGCSLAGSSVSKMTAVKTTEASSTAASSSASETEAETDANGPQTAQAPTSVSSEEDEEDLNEALFRSAASTAQMEITTGLTTEYLDMICSYPVTVFQGDKTTVLEDLDDLDAIGLKTLYTDELLKAVGEADPDKIVIVDDTALFGDPEGAYIVLGKDVYDVIGITEFHYPQ</sequence>
<feature type="signal peptide" evidence="2">
    <location>
        <begin position="1"/>
        <end position="22"/>
    </location>
</feature>
<comment type="caution">
    <text evidence="3">The sequence shown here is derived from an EMBL/GenBank/DDBJ whole genome shotgun (WGS) entry which is preliminary data.</text>
</comment>
<dbReference type="PROSITE" id="PS51257">
    <property type="entry name" value="PROKAR_LIPOPROTEIN"/>
    <property type="match status" value="1"/>
</dbReference>
<dbReference type="AlphaFoldDB" id="A0A9D2PVM3"/>
<evidence type="ECO:0000313" key="4">
    <source>
        <dbReference type="Proteomes" id="UP000823863"/>
    </source>
</evidence>
<proteinExistence type="predicted"/>
<feature type="compositionally biased region" description="Low complexity" evidence="1">
    <location>
        <begin position="37"/>
        <end position="48"/>
    </location>
</feature>
<accession>A0A9D2PVM3</accession>
<reference evidence="3" key="2">
    <citation type="submission" date="2021-04" db="EMBL/GenBank/DDBJ databases">
        <authorList>
            <person name="Gilroy R."/>
        </authorList>
    </citation>
    <scope>NUCLEOTIDE SEQUENCE</scope>
    <source>
        <strain evidence="3">CHK198-12963</strain>
    </source>
</reference>
<reference evidence="3" key="1">
    <citation type="journal article" date="2021" name="PeerJ">
        <title>Extensive microbial diversity within the chicken gut microbiome revealed by metagenomics and culture.</title>
        <authorList>
            <person name="Gilroy R."/>
            <person name="Ravi A."/>
            <person name="Getino M."/>
            <person name="Pursley I."/>
            <person name="Horton D.L."/>
            <person name="Alikhan N.F."/>
            <person name="Baker D."/>
            <person name="Gharbi K."/>
            <person name="Hall N."/>
            <person name="Watson M."/>
            <person name="Adriaenssens E.M."/>
            <person name="Foster-Nyarko E."/>
            <person name="Jarju S."/>
            <person name="Secka A."/>
            <person name="Antonio M."/>
            <person name="Oren A."/>
            <person name="Chaudhuri R.R."/>
            <person name="La Ragione R."/>
            <person name="Hildebrand F."/>
            <person name="Pallen M.J."/>
        </authorList>
    </citation>
    <scope>NUCLEOTIDE SEQUENCE</scope>
    <source>
        <strain evidence="3">CHK198-12963</strain>
    </source>
</reference>
<keyword evidence="2" id="KW-0732">Signal</keyword>
<evidence type="ECO:0000256" key="2">
    <source>
        <dbReference type="SAM" id="SignalP"/>
    </source>
</evidence>
<protein>
    <submittedName>
        <fullName evidence="3">Peptide ABC transporter substrate-binding protein</fullName>
    </submittedName>
</protein>
<feature type="region of interest" description="Disordered" evidence="1">
    <location>
        <begin position="37"/>
        <end position="75"/>
    </location>
</feature>
<dbReference type="Proteomes" id="UP000823863">
    <property type="component" value="Unassembled WGS sequence"/>
</dbReference>
<organism evidence="3 4">
    <name type="scientific">Candidatus Enterocloster excrementigallinarum</name>
    <dbReference type="NCBI Taxonomy" id="2838558"/>
    <lineage>
        <taxon>Bacteria</taxon>
        <taxon>Bacillati</taxon>
        <taxon>Bacillota</taxon>
        <taxon>Clostridia</taxon>
        <taxon>Lachnospirales</taxon>
        <taxon>Lachnospiraceae</taxon>
        <taxon>Enterocloster</taxon>
    </lineage>
</organism>
<gene>
    <name evidence="3" type="ORF">H9931_10155</name>
</gene>
<name>A0A9D2PVM3_9FIRM</name>
<evidence type="ECO:0000313" key="3">
    <source>
        <dbReference type="EMBL" id="HJC67058.1"/>
    </source>
</evidence>
<feature type="compositionally biased region" description="Polar residues" evidence="1">
    <location>
        <begin position="56"/>
        <end position="68"/>
    </location>
</feature>
<feature type="chain" id="PRO_5038342272" evidence="2">
    <location>
        <begin position="23"/>
        <end position="187"/>
    </location>
</feature>